<dbReference type="Gene3D" id="1.10.238.10">
    <property type="entry name" value="EF-hand"/>
    <property type="match status" value="1"/>
</dbReference>
<feature type="transmembrane region" description="Helical" evidence="3">
    <location>
        <begin position="20"/>
        <end position="38"/>
    </location>
</feature>
<dbReference type="EMBL" id="CAUOFW020000865">
    <property type="protein sequence ID" value="CAK9138177.1"/>
    <property type="molecule type" value="Genomic_DNA"/>
</dbReference>
<organism evidence="4 5">
    <name type="scientific">Ilex paraguariensis</name>
    <name type="common">yerba mate</name>
    <dbReference type="NCBI Taxonomy" id="185542"/>
    <lineage>
        <taxon>Eukaryota</taxon>
        <taxon>Viridiplantae</taxon>
        <taxon>Streptophyta</taxon>
        <taxon>Embryophyta</taxon>
        <taxon>Tracheophyta</taxon>
        <taxon>Spermatophyta</taxon>
        <taxon>Magnoliopsida</taxon>
        <taxon>eudicotyledons</taxon>
        <taxon>Gunneridae</taxon>
        <taxon>Pentapetalae</taxon>
        <taxon>asterids</taxon>
        <taxon>campanulids</taxon>
        <taxon>Aquifoliales</taxon>
        <taxon>Aquifoliaceae</taxon>
        <taxon>Ilex</taxon>
    </lineage>
</organism>
<proteinExistence type="inferred from homology"/>
<keyword evidence="5" id="KW-1185">Reference proteome</keyword>
<keyword evidence="3" id="KW-0812">Transmembrane</keyword>
<dbReference type="PANTHER" id="PTHR23056:SF26">
    <property type="entry name" value="CALCINEURIN B-LIKE PROTEIN 10"/>
    <property type="match status" value="1"/>
</dbReference>
<comment type="function">
    <text evidence="2">Acts as a calcium sensor. CBL proteins interact with CIPK serine-threonine protein kinases. Binding of a CBL protein to the regulatory NAF domain of a CIPK protein lead to the activation of the kinase in a calcium-dependent manner.</text>
</comment>
<evidence type="ECO:0000256" key="1">
    <source>
        <dbReference type="ARBA" id="ARBA00022737"/>
    </source>
</evidence>
<evidence type="ECO:0000313" key="4">
    <source>
        <dbReference type="EMBL" id="CAK9138177.1"/>
    </source>
</evidence>
<keyword evidence="2" id="KW-0479">Metal-binding</keyword>
<dbReference type="AlphaFoldDB" id="A0ABC8R818"/>
<reference evidence="4 5" key="1">
    <citation type="submission" date="2024-02" db="EMBL/GenBank/DDBJ databases">
        <authorList>
            <person name="Vignale AGUSTIN F."/>
            <person name="Sosa J E."/>
            <person name="Modenutti C."/>
        </authorList>
    </citation>
    <scope>NUCLEOTIDE SEQUENCE [LARGE SCALE GENOMIC DNA]</scope>
</reference>
<comment type="caution">
    <text evidence="4">The sequence shown here is derived from an EMBL/GenBank/DDBJ whole genome shotgun (WGS) entry which is preliminary data.</text>
</comment>
<comment type="similarity">
    <text evidence="2">Belongs to the calcineurin regulatory subunit family.</text>
</comment>
<dbReference type="InterPro" id="IPR045198">
    <property type="entry name" value="CNBL1-10"/>
</dbReference>
<comment type="subunit">
    <text evidence="2">Homodimer. Interacts with CIPK.</text>
</comment>
<dbReference type="GO" id="GO:0005509">
    <property type="term" value="F:calcium ion binding"/>
    <property type="evidence" value="ECO:0007669"/>
    <property type="project" value="UniProtKB-UniRule"/>
</dbReference>
<keyword evidence="3" id="KW-1133">Transmembrane helix</keyword>
<comment type="subcellular location">
    <subcellularLocation>
        <location evidence="2">Membrane</location>
    </subcellularLocation>
</comment>
<accession>A0ABC8R818</accession>
<keyword evidence="2" id="KW-0106">Calcium</keyword>
<dbReference type="Proteomes" id="UP001642360">
    <property type="component" value="Unassembled WGS sequence"/>
</dbReference>
<evidence type="ECO:0000313" key="5">
    <source>
        <dbReference type="Proteomes" id="UP001642360"/>
    </source>
</evidence>
<gene>
    <name evidence="4" type="ORF">ILEXP_LOCUS5273</name>
</gene>
<sequence length="178" mass="19957">MDSTNNSLSSSSLTFGERICAAFIPFIAIIEALIYFVSGCFDCQHPNKLKYEHKDLVRLARESRFSVNEVEALYELFKKLSSSIVDDGLIHKEELQLALFRTPHGESLFLDRFFLVTSYFIIGICDTLTVLCRSGSCFGLLRFFITIPAKPEADLKFTSAQVNCCIGKALGRGHVELV</sequence>
<dbReference type="GO" id="GO:0019722">
    <property type="term" value="P:calcium-mediated signaling"/>
    <property type="evidence" value="ECO:0007669"/>
    <property type="project" value="UniProtKB-UniRule"/>
</dbReference>
<keyword evidence="1 2" id="KW-0677">Repeat</keyword>
<protein>
    <recommendedName>
        <fullName evidence="2">Calcineurin B-like protein</fullName>
    </recommendedName>
</protein>
<evidence type="ECO:0000256" key="2">
    <source>
        <dbReference type="RuleBase" id="RU369080"/>
    </source>
</evidence>
<dbReference type="GO" id="GO:0019900">
    <property type="term" value="F:kinase binding"/>
    <property type="evidence" value="ECO:0007669"/>
    <property type="project" value="UniProtKB-UniRule"/>
</dbReference>
<name>A0ABC8R818_9AQUA</name>
<keyword evidence="2 3" id="KW-0472">Membrane</keyword>
<dbReference type="PANTHER" id="PTHR23056">
    <property type="entry name" value="CALCINEURIN B"/>
    <property type="match status" value="1"/>
</dbReference>
<dbReference type="SUPFAM" id="SSF47473">
    <property type="entry name" value="EF-hand"/>
    <property type="match status" value="1"/>
</dbReference>
<evidence type="ECO:0000256" key="3">
    <source>
        <dbReference type="SAM" id="Phobius"/>
    </source>
</evidence>
<dbReference type="GO" id="GO:0016020">
    <property type="term" value="C:membrane"/>
    <property type="evidence" value="ECO:0007669"/>
    <property type="project" value="UniProtKB-SubCell"/>
</dbReference>
<dbReference type="InterPro" id="IPR011992">
    <property type="entry name" value="EF-hand-dom_pair"/>
</dbReference>